<evidence type="ECO:0000313" key="3">
    <source>
        <dbReference type="Proteomes" id="UP000615446"/>
    </source>
</evidence>
<feature type="compositionally biased region" description="Basic and acidic residues" evidence="1">
    <location>
        <begin position="72"/>
        <end position="82"/>
    </location>
</feature>
<comment type="caution">
    <text evidence="2">The sequence shown here is derived from an EMBL/GenBank/DDBJ whole genome shotgun (WGS) entry which is preliminary data.</text>
</comment>
<evidence type="ECO:0000256" key="1">
    <source>
        <dbReference type="SAM" id="MobiDB-lite"/>
    </source>
</evidence>
<reference evidence="2" key="1">
    <citation type="submission" date="2019-10" db="EMBL/GenBank/DDBJ databases">
        <title>Conservation and host-specific expression of non-tandemly repeated heterogenous ribosome RNA gene in arbuscular mycorrhizal fungi.</title>
        <authorList>
            <person name="Maeda T."/>
            <person name="Kobayashi Y."/>
            <person name="Nakagawa T."/>
            <person name="Ezawa T."/>
            <person name="Yamaguchi K."/>
            <person name="Bino T."/>
            <person name="Nishimoto Y."/>
            <person name="Shigenobu S."/>
            <person name="Kawaguchi M."/>
        </authorList>
    </citation>
    <scope>NUCLEOTIDE SEQUENCE</scope>
    <source>
        <strain evidence="2">HR1</strain>
    </source>
</reference>
<dbReference type="AlphaFoldDB" id="A0A8H3QME9"/>
<feature type="region of interest" description="Disordered" evidence="1">
    <location>
        <begin position="48"/>
        <end position="95"/>
    </location>
</feature>
<protein>
    <submittedName>
        <fullName evidence="2">Uncharacterized protein</fullName>
    </submittedName>
</protein>
<dbReference type="Proteomes" id="UP000615446">
    <property type="component" value="Unassembled WGS sequence"/>
</dbReference>
<dbReference type="EMBL" id="BLAL01000086">
    <property type="protein sequence ID" value="GES84801.1"/>
    <property type="molecule type" value="Genomic_DNA"/>
</dbReference>
<gene>
    <name evidence="2" type="ORF">RCL2_001189300</name>
</gene>
<sequence>MYILIENDISKPSENSNNNSADDELPITASSSSTAANKFKLVVTPQAPEEEIDISFTKEDQSANELLITNEDQPKMDSFTKQDKKKRKKKKSGKN</sequence>
<proteinExistence type="predicted"/>
<feature type="compositionally biased region" description="Basic residues" evidence="1">
    <location>
        <begin position="83"/>
        <end position="95"/>
    </location>
</feature>
<evidence type="ECO:0000313" key="2">
    <source>
        <dbReference type="EMBL" id="GES84801.1"/>
    </source>
</evidence>
<organism evidence="2 3">
    <name type="scientific">Rhizophagus clarus</name>
    <dbReference type="NCBI Taxonomy" id="94130"/>
    <lineage>
        <taxon>Eukaryota</taxon>
        <taxon>Fungi</taxon>
        <taxon>Fungi incertae sedis</taxon>
        <taxon>Mucoromycota</taxon>
        <taxon>Glomeromycotina</taxon>
        <taxon>Glomeromycetes</taxon>
        <taxon>Glomerales</taxon>
        <taxon>Glomeraceae</taxon>
        <taxon>Rhizophagus</taxon>
    </lineage>
</organism>
<accession>A0A8H3QME9</accession>
<name>A0A8H3QME9_9GLOM</name>
<feature type="region of interest" description="Disordered" evidence="1">
    <location>
        <begin position="1"/>
        <end position="36"/>
    </location>
</feature>